<accession>A0A8S5Q8I1</accession>
<reference evidence="1" key="1">
    <citation type="journal article" date="2021" name="Proc. Natl. Acad. Sci. U.S.A.">
        <title>A Catalog of Tens of Thousands of Viruses from Human Metagenomes Reveals Hidden Associations with Chronic Diseases.</title>
        <authorList>
            <person name="Tisza M.J."/>
            <person name="Buck C.B."/>
        </authorList>
    </citation>
    <scope>NUCLEOTIDE SEQUENCE</scope>
    <source>
        <strain evidence="1">CtTBd21</strain>
    </source>
</reference>
<evidence type="ECO:0000313" key="1">
    <source>
        <dbReference type="EMBL" id="DAE14804.1"/>
    </source>
</evidence>
<sequence>MRRKTRVLTPVFRQLSFSQLLSTVCRILPHCAHAAGMNFFLSILGYSSEPASKDISSGQYLNFCYQPDFQDFSGMPIYLFSF</sequence>
<dbReference type="EMBL" id="BK015593">
    <property type="protein sequence ID" value="DAE14804.1"/>
    <property type="molecule type" value="Genomic_DNA"/>
</dbReference>
<name>A0A8S5Q8I1_9CAUD</name>
<proteinExistence type="predicted"/>
<organism evidence="1">
    <name type="scientific">Siphoviridae sp. ctTBd21</name>
    <dbReference type="NCBI Taxonomy" id="2825516"/>
    <lineage>
        <taxon>Viruses</taxon>
        <taxon>Duplodnaviria</taxon>
        <taxon>Heunggongvirae</taxon>
        <taxon>Uroviricota</taxon>
        <taxon>Caudoviricetes</taxon>
    </lineage>
</organism>
<protein>
    <submittedName>
        <fullName evidence="1">Uncharacterized protein</fullName>
    </submittedName>
</protein>